<feature type="transmembrane region" description="Helical" evidence="7">
    <location>
        <begin position="156"/>
        <end position="181"/>
    </location>
</feature>
<comment type="subcellular location">
    <subcellularLocation>
        <location evidence="1">Membrane</location>
        <topology evidence="1">Multi-pass membrane protein</topology>
    </subcellularLocation>
</comment>
<dbReference type="InterPro" id="IPR000412">
    <property type="entry name" value="ABC_2_transport"/>
</dbReference>
<evidence type="ECO:0000256" key="5">
    <source>
        <dbReference type="ARBA" id="ARBA00023251"/>
    </source>
</evidence>
<keyword evidence="5" id="KW-0046">Antibiotic resistance</keyword>
<evidence type="ECO:0000256" key="6">
    <source>
        <dbReference type="SAM" id="MobiDB-lite"/>
    </source>
</evidence>
<name>U2R101_9ACTN</name>
<accession>U2R101</accession>
<feature type="transmembrane region" description="Helical" evidence="7">
    <location>
        <begin position="188"/>
        <end position="208"/>
    </location>
</feature>
<organism evidence="9 10">
    <name type="scientific">Propionibacterium acidifaciens F0233</name>
    <dbReference type="NCBI Taxonomy" id="553198"/>
    <lineage>
        <taxon>Bacteria</taxon>
        <taxon>Bacillati</taxon>
        <taxon>Actinomycetota</taxon>
        <taxon>Actinomycetes</taxon>
        <taxon>Propionibacteriales</taxon>
        <taxon>Propionibacteriaceae</taxon>
        <taxon>Propionibacterium</taxon>
    </lineage>
</organism>
<keyword evidence="2 7" id="KW-0812">Transmembrane</keyword>
<dbReference type="AlphaFoldDB" id="U2R101"/>
<dbReference type="PIRSF" id="PIRSF006648">
    <property type="entry name" value="DrrB"/>
    <property type="match status" value="1"/>
</dbReference>
<keyword evidence="10" id="KW-1185">Reference proteome</keyword>
<feature type="transmembrane region" description="Helical" evidence="7">
    <location>
        <begin position="125"/>
        <end position="150"/>
    </location>
</feature>
<dbReference type="GO" id="GO:0140359">
    <property type="term" value="F:ABC-type transporter activity"/>
    <property type="evidence" value="ECO:0007669"/>
    <property type="project" value="InterPro"/>
</dbReference>
<dbReference type="OrthoDB" id="63188at2"/>
<evidence type="ECO:0000256" key="7">
    <source>
        <dbReference type="SAM" id="Phobius"/>
    </source>
</evidence>
<evidence type="ECO:0000259" key="8">
    <source>
        <dbReference type="Pfam" id="PF01061"/>
    </source>
</evidence>
<comment type="caution">
    <text evidence="9">The sequence shown here is derived from an EMBL/GenBank/DDBJ whole genome shotgun (WGS) entry which is preliminary data.</text>
</comment>
<dbReference type="PANTHER" id="PTHR43229:SF2">
    <property type="entry name" value="NODULATION PROTEIN J"/>
    <property type="match status" value="1"/>
</dbReference>
<gene>
    <name evidence="9" type="ORF">HMPREF0682_2839</name>
</gene>
<evidence type="ECO:0000256" key="4">
    <source>
        <dbReference type="ARBA" id="ARBA00023136"/>
    </source>
</evidence>
<dbReference type="RefSeq" id="WP_021796395.1">
    <property type="nucleotide sequence ID" value="NZ_ACVN02000035.1"/>
</dbReference>
<protein>
    <submittedName>
        <fullName evidence="9">ABC-2 family transporter protein</fullName>
    </submittedName>
</protein>
<feature type="transmembrane region" description="Helical" evidence="7">
    <location>
        <begin position="247"/>
        <end position="266"/>
    </location>
</feature>
<evidence type="ECO:0000313" key="10">
    <source>
        <dbReference type="Proteomes" id="UP000017052"/>
    </source>
</evidence>
<dbReference type="GeneID" id="95359929"/>
<sequence length="276" mass="28812">MTILTDTPTAPGPTATNSVRLPPRRTRLRGIPLSYLWCELRRPMRRSNLIFNLALPAVLYLALFRAGPSDANLPGGNFALWMMIGIAVYGSAAASTSAAASIAMEKASGWMRTMRLTPLSTAGYVLTKIAGAMTMSILPVGVAGLLGLLTGARGTAAAWACGLVGAWASSAIFSALGLAIGLALRAEVVIHVPGLVITALAFLGNLFIPLSGTMLTIGRFTPMYGAATIARWGLTGGSSFSADHDSLGWAVVNAACWLVGFALWAARRFTKSTGRV</sequence>
<keyword evidence="3 7" id="KW-1133">Transmembrane helix</keyword>
<evidence type="ECO:0000256" key="2">
    <source>
        <dbReference type="ARBA" id="ARBA00022692"/>
    </source>
</evidence>
<dbReference type="InterPro" id="IPR013525">
    <property type="entry name" value="ABC2_TM"/>
</dbReference>
<feature type="transmembrane region" description="Helical" evidence="7">
    <location>
        <begin position="49"/>
        <end position="66"/>
    </location>
</feature>
<dbReference type="GO" id="GO:0043190">
    <property type="term" value="C:ATP-binding cassette (ABC) transporter complex"/>
    <property type="evidence" value="ECO:0007669"/>
    <property type="project" value="InterPro"/>
</dbReference>
<feature type="domain" description="ABC-2 type transporter transmembrane" evidence="8">
    <location>
        <begin position="47"/>
        <end position="211"/>
    </location>
</feature>
<dbReference type="Pfam" id="PF01061">
    <property type="entry name" value="ABC2_membrane"/>
    <property type="match status" value="1"/>
</dbReference>
<dbReference type="Proteomes" id="UP000017052">
    <property type="component" value="Unassembled WGS sequence"/>
</dbReference>
<reference evidence="9" key="1">
    <citation type="submission" date="2013-08" db="EMBL/GenBank/DDBJ databases">
        <authorList>
            <person name="Durkin A.S."/>
            <person name="Haft D.R."/>
            <person name="McCorrison J."/>
            <person name="Torralba M."/>
            <person name="Gillis M."/>
            <person name="Haft D.H."/>
            <person name="Methe B."/>
            <person name="Sutton G."/>
            <person name="Nelson K.E."/>
        </authorList>
    </citation>
    <scope>NUCLEOTIDE SEQUENCE [LARGE SCALE GENOMIC DNA]</scope>
    <source>
        <strain evidence="9">F0233</strain>
    </source>
</reference>
<dbReference type="GO" id="GO:0046677">
    <property type="term" value="P:response to antibiotic"/>
    <property type="evidence" value="ECO:0007669"/>
    <property type="project" value="UniProtKB-KW"/>
</dbReference>
<dbReference type="EMBL" id="ACVN02000035">
    <property type="protein sequence ID" value="ERK62179.1"/>
    <property type="molecule type" value="Genomic_DNA"/>
</dbReference>
<feature type="transmembrane region" description="Helical" evidence="7">
    <location>
        <begin position="78"/>
        <end position="104"/>
    </location>
</feature>
<keyword evidence="4 7" id="KW-0472">Membrane</keyword>
<evidence type="ECO:0000256" key="3">
    <source>
        <dbReference type="ARBA" id="ARBA00022989"/>
    </source>
</evidence>
<evidence type="ECO:0000256" key="1">
    <source>
        <dbReference type="ARBA" id="ARBA00004141"/>
    </source>
</evidence>
<feature type="compositionally biased region" description="Low complexity" evidence="6">
    <location>
        <begin position="1"/>
        <end position="16"/>
    </location>
</feature>
<dbReference type="InterPro" id="IPR051784">
    <property type="entry name" value="Nod_factor_ABC_transporter"/>
</dbReference>
<feature type="region of interest" description="Disordered" evidence="6">
    <location>
        <begin position="1"/>
        <end position="20"/>
    </location>
</feature>
<evidence type="ECO:0000313" key="9">
    <source>
        <dbReference type="EMBL" id="ERK62179.1"/>
    </source>
</evidence>
<dbReference type="PANTHER" id="PTHR43229">
    <property type="entry name" value="NODULATION PROTEIN J"/>
    <property type="match status" value="1"/>
</dbReference>
<proteinExistence type="predicted"/>